<proteinExistence type="inferred from homology"/>
<evidence type="ECO:0000256" key="6">
    <source>
        <dbReference type="SAM" id="Phobius"/>
    </source>
</evidence>
<comment type="subcellular location">
    <subcellularLocation>
        <location evidence="1">Membrane</location>
        <topology evidence="1">Multi-pass membrane protein</topology>
    </subcellularLocation>
</comment>
<accession>A0A1N6GYW1</accession>
<dbReference type="RefSeq" id="WP_074216694.1">
    <property type="nucleotide sequence ID" value="NZ_FSRG01000005.1"/>
</dbReference>
<dbReference type="STRING" id="1121457.SAMN02745161_1902"/>
<protein>
    <submittedName>
        <fullName evidence="8">Drug/metabolite transporter, DME family</fullName>
    </submittedName>
</protein>
<dbReference type="Pfam" id="PF00892">
    <property type="entry name" value="EamA"/>
    <property type="match status" value="2"/>
</dbReference>
<keyword evidence="4 6" id="KW-1133">Transmembrane helix</keyword>
<dbReference type="SUPFAM" id="SSF103481">
    <property type="entry name" value="Multidrug resistance efflux transporter EmrE"/>
    <property type="match status" value="2"/>
</dbReference>
<feature type="transmembrane region" description="Helical" evidence="6">
    <location>
        <begin position="212"/>
        <end position="235"/>
    </location>
</feature>
<feature type="transmembrane region" description="Helical" evidence="6">
    <location>
        <begin position="12"/>
        <end position="35"/>
    </location>
</feature>
<dbReference type="PANTHER" id="PTHR32322:SF2">
    <property type="entry name" value="EAMA DOMAIN-CONTAINING PROTEIN"/>
    <property type="match status" value="1"/>
</dbReference>
<evidence type="ECO:0000256" key="4">
    <source>
        <dbReference type="ARBA" id="ARBA00022989"/>
    </source>
</evidence>
<evidence type="ECO:0000313" key="8">
    <source>
        <dbReference type="EMBL" id="SIO12753.1"/>
    </source>
</evidence>
<feature type="domain" description="EamA" evidence="7">
    <location>
        <begin position="13"/>
        <end position="146"/>
    </location>
</feature>
<dbReference type="AlphaFoldDB" id="A0A1N6GYW1"/>
<keyword evidence="5 6" id="KW-0472">Membrane</keyword>
<comment type="similarity">
    <text evidence="2">Belongs to the EamA transporter family.</text>
</comment>
<gene>
    <name evidence="8" type="ORF">SAMN02745161_1902</name>
</gene>
<feature type="domain" description="EamA" evidence="7">
    <location>
        <begin position="156"/>
        <end position="289"/>
    </location>
</feature>
<feature type="transmembrane region" description="Helical" evidence="6">
    <location>
        <begin position="47"/>
        <end position="66"/>
    </location>
</feature>
<feature type="transmembrane region" description="Helical" evidence="6">
    <location>
        <begin position="272"/>
        <end position="289"/>
    </location>
</feature>
<dbReference type="OrthoDB" id="5464713at2"/>
<feature type="transmembrane region" description="Helical" evidence="6">
    <location>
        <begin position="247"/>
        <end position="266"/>
    </location>
</feature>
<feature type="transmembrane region" description="Helical" evidence="6">
    <location>
        <begin position="153"/>
        <end position="174"/>
    </location>
</feature>
<evidence type="ECO:0000313" key="9">
    <source>
        <dbReference type="Proteomes" id="UP000184694"/>
    </source>
</evidence>
<evidence type="ECO:0000259" key="7">
    <source>
        <dbReference type="Pfam" id="PF00892"/>
    </source>
</evidence>
<dbReference type="InterPro" id="IPR050638">
    <property type="entry name" value="AA-Vitamin_Transporters"/>
</dbReference>
<reference evidence="9" key="1">
    <citation type="submission" date="2016-11" db="EMBL/GenBank/DDBJ databases">
        <authorList>
            <person name="Varghese N."/>
            <person name="Submissions S."/>
        </authorList>
    </citation>
    <scope>NUCLEOTIDE SEQUENCE [LARGE SCALE GENOMIC DNA]</scope>
    <source>
        <strain evidence="9">DSM 17456</strain>
    </source>
</reference>
<feature type="transmembrane region" description="Helical" evidence="6">
    <location>
        <begin position="102"/>
        <end position="122"/>
    </location>
</feature>
<feature type="transmembrane region" description="Helical" evidence="6">
    <location>
        <begin position="186"/>
        <end position="206"/>
    </location>
</feature>
<evidence type="ECO:0000256" key="2">
    <source>
        <dbReference type="ARBA" id="ARBA00007362"/>
    </source>
</evidence>
<keyword evidence="9" id="KW-1185">Reference proteome</keyword>
<keyword evidence="3 6" id="KW-0812">Transmembrane</keyword>
<dbReference type="PANTHER" id="PTHR32322">
    <property type="entry name" value="INNER MEMBRANE TRANSPORTER"/>
    <property type="match status" value="1"/>
</dbReference>
<name>A0A1N6GYW1_9BACT</name>
<evidence type="ECO:0000256" key="5">
    <source>
        <dbReference type="ARBA" id="ARBA00023136"/>
    </source>
</evidence>
<dbReference type="InterPro" id="IPR037185">
    <property type="entry name" value="EmrE-like"/>
</dbReference>
<feature type="transmembrane region" description="Helical" evidence="6">
    <location>
        <begin position="78"/>
        <end position="96"/>
    </location>
</feature>
<dbReference type="Proteomes" id="UP000184694">
    <property type="component" value="Unassembled WGS sequence"/>
</dbReference>
<dbReference type="InterPro" id="IPR000620">
    <property type="entry name" value="EamA_dom"/>
</dbReference>
<dbReference type="GO" id="GO:0016020">
    <property type="term" value="C:membrane"/>
    <property type="evidence" value="ECO:0007669"/>
    <property type="project" value="UniProtKB-SubCell"/>
</dbReference>
<feature type="transmembrane region" description="Helical" evidence="6">
    <location>
        <begin position="129"/>
        <end position="147"/>
    </location>
</feature>
<evidence type="ECO:0000256" key="1">
    <source>
        <dbReference type="ARBA" id="ARBA00004141"/>
    </source>
</evidence>
<evidence type="ECO:0000256" key="3">
    <source>
        <dbReference type="ARBA" id="ARBA00022692"/>
    </source>
</evidence>
<sequence>MQRALPSSRQLTAGVFYTLLGAVCFGTTGTIQAFAPEGCQPMAVGTMRLVVGGLVMLLWVHFRSGFTHHVPWPKKATFTAAAGIVIFQILFFQSLVRTGVAVGTVIAIGFGPMAGGIIEYLLRGTIPSRSWFTATVLALCGLVLLSIDDTATVDMTGIIMALGAGAGYALYAANSQTILADRSPQEMIAILFTFGGIAMSPILFVYDISWMFTMRGFISIVLIGVIGTAMAYSFFATGLAILPLSSGLTLGLAEPLVATLFGILLLGEVCSFQTAMGICIIFSGMIVIARNPS</sequence>
<dbReference type="EMBL" id="FSRG01000005">
    <property type="protein sequence ID" value="SIO12753.1"/>
    <property type="molecule type" value="Genomic_DNA"/>
</dbReference>
<organism evidence="8 9">
    <name type="scientific">Halodesulfovibrio marinisediminis DSM 17456</name>
    <dbReference type="NCBI Taxonomy" id="1121457"/>
    <lineage>
        <taxon>Bacteria</taxon>
        <taxon>Pseudomonadati</taxon>
        <taxon>Thermodesulfobacteriota</taxon>
        <taxon>Desulfovibrionia</taxon>
        <taxon>Desulfovibrionales</taxon>
        <taxon>Desulfovibrionaceae</taxon>
        <taxon>Halodesulfovibrio</taxon>
    </lineage>
</organism>